<gene>
    <name evidence="1" type="ORF">CFP56_019062</name>
</gene>
<keyword evidence="2" id="KW-1185">Reference proteome</keyword>
<reference evidence="1 2" key="1">
    <citation type="journal article" date="2018" name="Sci. Data">
        <title>The draft genome sequence of cork oak.</title>
        <authorList>
            <person name="Ramos A.M."/>
            <person name="Usie A."/>
            <person name="Barbosa P."/>
            <person name="Barros P.M."/>
            <person name="Capote T."/>
            <person name="Chaves I."/>
            <person name="Simoes F."/>
            <person name="Abreu I."/>
            <person name="Carrasquinho I."/>
            <person name="Faro C."/>
            <person name="Guimaraes J.B."/>
            <person name="Mendonca D."/>
            <person name="Nobrega F."/>
            <person name="Rodrigues L."/>
            <person name="Saibo N.J.M."/>
            <person name="Varela M.C."/>
            <person name="Egas C."/>
            <person name="Matos J."/>
            <person name="Miguel C.M."/>
            <person name="Oliveira M.M."/>
            <person name="Ricardo C.P."/>
            <person name="Goncalves S."/>
        </authorList>
    </citation>
    <scope>NUCLEOTIDE SEQUENCE [LARGE SCALE GENOMIC DNA]</scope>
    <source>
        <strain evidence="2">cv. HL8</strain>
    </source>
</reference>
<evidence type="ECO:0000313" key="2">
    <source>
        <dbReference type="Proteomes" id="UP000237347"/>
    </source>
</evidence>
<comment type="caution">
    <text evidence="1">The sequence shown here is derived from an EMBL/GenBank/DDBJ whole genome shotgun (WGS) entry which is preliminary data.</text>
</comment>
<protein>
    <submittedName>
        <fullName evidence="1">Uncharacterized protein</fullName>
    </submittedName>
</protein>
<name>A0AAW0KJI6_QUESU</name>
<proteinExistence type="predicted"/>
<dbReference type="AlphaFoldDB" id="A0AAW0KJI6"/>
<dbReference type="Proteomes" id="UP000237347">
    <property type="component" value="Unassembled WGS sequence"/>
</dbReference>
<accession>A0AAW0KJI6</accession>
<organism evidence="1 2">
    <name type="scientific">Quercus suber</name>
    <name type="common">Cork oak</name>
    <dbReference type="NCBI Taxonomy" id="58331"/>
    <lineage>
        <taxon>Eukaryota</taxon>
        <taxon>Viridiplantae</taxon>
        <taxon>Streptophyta</taxon>
        <taxon>Embryophyta</taxon>
        <taxon>Tracheophyta</taxon>
        <taxon>Spermatophyta</taxon>
        <taxon>Magnoliopsida</taxon>
        <taxon>eudicotyledons</taxon>
        <taxon>Gunneridae</taxon>
        <taxon>Pentapetalae</taxon>
        <taxon>rosids</taxon>
        <taxon>fabids</taxon>
        <taxon>Fagales</taxon>
        <taxon>Fagaceae</taxon>
        <taxon>Quercus</taxon>
    </lineage>
</organism>
<evidence type="ECO:0000313" key="1">
    <source>
        <dbReference type="EMBL" id="KAK7838793.1"/>
    </source>
</evidence>
<dbReference type="EMBL" id="PKMF04000298">
    <property type="protein sequence ID" value="KAK7838793.1"/>
    <property type="molecule type" value="Genomic_DNA"/>
</dbReference>
<sequence>MMRLGSKSRVLKKTMNEEDAGWGTSINETFKVYKIEDISDEEDGTKHKDLSKKKIGLRNYEVWLTVAAVGMLKTIDNDIPVLLEAYATLKSDGHLKEVFTFAFDSTVLTQLFRAKRSSIHR</sequence>